<dbReference type="AlphaFoldDB" id="A0A0R1YU62"/>
<feature type="signal peptide" evidence="1">
    <location>
        <begin position="1"/>
        <end position="23"/>
    </location>
</feature>
<gene>
    <name evidence="2" type="ORF">FC51_GL000634</name>
</gene>
<dbReference type="Proteomes" id="UP000051957">
    <property type="component" value="Unassembled WGS sequence"/>
</dbReference>
<comment type="caution">
    <text evidence="2">The sequence shown here is derived from an EMBL/GenBank/DDBJ whole genome shotgun (WGS) entry which is preliminary data.</text>
</comment>
<feature type="chain" id="PRO_5039706653" evidence="1">
    <location>
        <begin position="24"/>
        <end position="120"/>
    </location>
</feature>
<name>A0A0R1YU62_9LACO</name>
<protein>
    <submittedName>
        <fullName evidence="2">Uncharacterized protein</fullName>
    </submittedName>
</protein>
<evidence type="ECO:0000313" key="3">
    <source>
        <dbReference type="Proteomes" id="UP000051957"/>
    </source>
</evidence>
<dbReference type="GeneID" id="69803212"/>
<dbReference type="EMBL" id="AZGK01000011">
    <property type="protein sequence ID" value="KRM46055.1"/>
    <property type="molecule type" value="Genomic_DNA"/>
</dbReference>
<organism evidence="2 3">
    <name type="scientific">Lentilactobacillus parabuchneri DSM 5707 = NBRC 107865</name>
    <dbReference type="NCBI Taxonomy" id="1423784"/>
    <lineage>
        <taxon>Bacteria</taxon>
        <taxon>Bacillati</taxon>
        <taxon>Bacillota</taxon>
        <taxon>Bacilli</taxon>
        <taxon>Lactobacillales</taxon>
        <taxon>Lactobacillaceae</taxon>
        <taxon>Lentilactobacillus</taxon>
    </lineage>
</organism>
<dbReference type="RefSeq" id="WP_057910601.1">
    <property type="nucleotide sequence ID" value="NZ_AZGK01000011.1"/>
</dbReference>
<accession>A0A0R1YU62</accession>
<dbReference type="PROSITE" id="PS51257">
    <property type="entry name" value="PROKAR_LIPOPROTEIN"/>
    <property type="match status" value="1"/>
</dbReference>
<dbReference type="PATRIC" id="fig|1423784.4.peg.630"/>
<sequence>MKTKTMIATALLTAGLGIGAACAPANPARAEAVYSWVRGTWHNKHYIFKITKRTVKTKNRYTGAYKKYRIQQFLGTHDVCYIYTSHGYNKGFAVEGIGNNLYIGKLHGPASSGHMSKFYK</sequence>
<evidence type="ECO:0000256" key="1">
    <source>
        <dbReference type="SAM" id="SignalP"/>
    </source>
</evidence>
<reference evidence="2 3" key="1">
    <citation type="journal article" date="2015" name="Genome Announc.">
        <title>Expanding the biotechnology potential of lactobacilli through comparative genomics of 213 strains and associated genera.</title>
        <authorList>
            <person name="Sun Z."/>
            <person name="Harris H.M."/>
            <person name="McCann A."/>
            <person name="Guo C."/>
            <person name="Argimon S."/>
            <person name="Zhang W."/>
            <person name="Yang X."/>
            <person name="Jeffery I.B."/>
            <person name="Cooney J.C."/>
            <person name="Kagawa T.F."/>
            <person name="Liu W."/>
            <person name="Song Y."/>
            <person name="Salvetti E."/>
            <person name="Wrobel A."/>
            <person name="Rasinkangas P."/>
            <person name="Parkhill J."/>
            <person name="Rea M.C."/>
            <person name="O'Sullivan O."/>
            <person name="Ritari J."/>
            <person name="Douillard F.P."/>
            <person name="Paul Ross R."/>
            <person name="Yang R."/>
            <person name="Briner A.E."/>
            <person name="Felis G.E."/>
            <person name="de Vos W.M."/>
            <person name="Barrangou R."/>
            <person name="Klaenhammer T.R."/>
            <person name="Caufield P.W."/>
            <person name="Cui Y."/>
            <person name="Zhang H."/>
            <person name="O'Toole P.W."/>
        </authorList>
    </citation>
    <scope>NUCLEOTIDE SEQUENCE [LARGE SCALE GENOMIC DNA]</scope>
    <source>
        <strain evidence="2 3">DSM 5707</strain>
    </source>
</reference>
<keyword evidence="1" id="KW-0732">Signal</keyword>
<evidence type="ECO:0000313" key="2">
    <source>
        <dbReference type="EMBL" id="KRM46055.1"/>
    </source>
</evidence>
<proteinExistence type="predicted"/>